<comment type="caution">
    <text evidence="1">The sequence shown here is derived from an EMBL/GenBank/DDBJ whole genome shotgun (WGS) entry which is preliminary data.</text>
</comment>
<name>A0A177KEP5_9MICO</name>
<dbReference type="OrthoDB" id="9808666at2"/>
<sequence>MIVEASGVLFRWESRRDDWYFVPLPAEVSADIREVPRPGRGFGSVPVGATVGSSSWRTSIFPDAARGVYVLPLKRSVREREGISEGDTVSVRLDVQDG</sequence>
<gene>
    <name evidence="1" type="ORF">AYL44_06465</name>
</gene>
<accession>A0A177KEP5</accession>
<dbReference type="Proteomes" id="UP000076998">
    <property type="component" value="Unassembled WGS sequence"/>
</dbReference>
<organism evidence="1 2">
    <name type="scientific">Microbacterium oleivorans</name>
    <dbReference type="NCBI Taxonomy" id="273677"/>
    <lineage>
        <taxon>Bacteria</taxon>
        <taxon>Bacillati</taxon>
        <taxon>Actinomycetota</taxon>
        <taxon>Actinomycetes</taxon>
        <taxon>Micrococcales</taxon>
        <taxon>Microbacteriaceae</taxon>
        <taxon>Microbacterium</taxon>
    </lineage>
</organism>
<dbReference type="Gene3D" id="2.40.30.100">
    <property type="entry name" value="AF2212/PG0164-like"/>
    <property type="match status" value="1"/>
</dbReference>
<reference evidence="1 2" key="1">
    <citation type="submission" date="2016-02" db="EMBL/GenBank/DDBJ databases">
        <authorList>
            <person name="Wen L."/>
            <person name="He K."/>
            <person name="Yang H."/>
        </authorList>
    </citation>
    <scope>NUCLEOTIDE SEQUENCE [LARGE SCALE GENOMIC DNA]</scope>
    <source>
        <strain evidence="1 2">CD11_3</strain>
    </source>
</reference>
<dbReference type="EMBL" id="LSTV01000001">
    <property type="protein sequence ID" value="OAH51868.1"/>
    <property type="molecule type" value="Genomic_DNA"/>
</dbReference>
<evidence type="ECO:0008006" key="3">
    <source>
        <dbReference type="Google" id="ProtNLM"/>
    </source>
</evidence>
<dbReference type="AlphaFoldDB" id="A0A177KEP5"/>
<dbReference type="InterPro" id="IPR037079">
    <property type="entry name" value="AF2212/PG0164-like_sf"/>
</dbReference>
<evidence type="ECO:0000313" key="2">
    <source>
        <dbReference type="Proteomes" id="UP000076998"/>
    </source>
</evidence>
<protein>
    <recommendedName>
        <fullName evidence="3">DUF1905 domain-containing protein</fullName>
    </recommendedName>
</protein>
<proteinExistence type="predicted"/>
<dbReference type="Pfam" id="PF08922">
    <property type="entry name" value="DUF1905"/>
    <property type="match status" value="1"/>
</dbReference>
<dbReference type="SUPFAM" id="SSF141694">
    <property type="entry name" value="AF2212/PG0164-like"/>
    <property type="match status" value="1"/>
</dbReference>
<dbReference type="InterPro" id="IPR015018">
    <property type="entry name" value="DUF1905"/>
</dbReference>
<evidence type="ECO:0000313" key="1">
    <source>
        <dbReference type="EMBL" id="OAH51868.1"/>
    </source>
</evidence>
<dbReference type="RefSeq" id="WP_064002369.1">
    <property type="nucleotide sequence ID" value="NZ_LSTV01000001.1"/>
</dbReference>